<reference evidence="3" key="1">
    <citation type="submission" date="2018-03" db="EMBL/GenBank/DDBJ databases">
        <authorList>
            <person name="Rodrigo-Torres L."/>
            <person name="Arahal R. D."/>
            <person name="Lucena T."/>
        </authorList>
    </citation>
    <scope>NUCLEOTIDE SEQUENCE [LARGE SCALE GENOMIC DNA]</scope>
    <source>
        <strain evidence="3">CECT 8871</strain>
    </source>
</reference>
<sequence>MSGSTANAEPRGEYIVADAGPIADLDFSSRQDFTRRDGAVFLNASRSASSGSMAFPARTICQETAARDMEPIEVGPAGVLYSHSTIHVSATRQTPYTIGYVDFPNGLRVLAQVRGIAADAGCDIPVVLDADADGWFVVPAKKEV</sequence>
<name>A0A2R8B054_9RHOB</name>
<feature type="domain" description="ChsH2 C-terminal OB-fold" evidence="1">
    <location>
        <begin position="73"/>
        <end position="126"/>
    </location>
</feature>
<dbReference type="InterPro" id="IPR012340">
    <property type="entry name" value="NA-bd_OB-fold"/>
</dbReference>
<keyword evidence="3" id="KW-1185">Reference proteome</keyword>
<dbReference type="Proteomes" id="UP000244904">
    <property type="component" value="Unassembled WGS sequence"/>
</dbReference>
<accession>A0A2R8B054</accession>
<dbReference type="PANTHER" id="PTHR34075:SF5">
    <property type="entry name" value="BLR3430 PROTEIN"/>
    <property type="match status" value="1"/>
</dbReference>
<dbReference type="AlphaFoldDB" id="A0A2R8B054"/>
<gene>
    <name evidence="2" type="ORF">PRI8871_03338</name>
</gene>
<dbReference type="InterPro" id="IPR052513">
    <property type="entry name" value="Thioester_dehydratase-like"/>
</dbReference>
<protein>
    <recommendedName>
        <fullName evidence="1">ChsH2 C-terminal OB-fold domain-containing protein</fullName>
    </recommendedName>
</protein>
<evidence type="ECO:0000259" key="1">
    <source>
        <dbReference type="Pfam" id="PF01796"/>
    </source>
</evidence>
<dbReference type="SUPFAM" id="SSF50249">
    <property type="entry name" value="Nucleic acid-binding proteins"/>
    <property type="match status" value="1"/>
</dbReference>
<dbReference type="Pfam" id="PF01796">
    <property type="entry name" value="OB_ChsH2_C"/>
    <property type="match status" value="1"/>
</dbReference>
<dbReference type="RefSeq" id="WP_108887299.1">
    <property type="nucleotide sequence ID" value="NZ_OMOJ01000010.1"/>
</dbReference>
<evidence type="ECO:0000313" key="3">
    <source>
        <dbReference type="Proteomes" id="UP000244904"/>
    </source>
</evidence>
<proteinExistence type="predicted"/>
<dbReference type="OrthoDB" id="3182121at2"/>
<dbReference type="EMBL" id="OMOJ01000010">
    <property type="protein sequence ID" value="SPF81514.1"/>
    <property type="molecule type" value="Genomic_DNA"/>
</dbReference>
<evidence type="ECO:0000313" key="2">
    <source>
        <dbReference type="EMBL" id="SPF81514.1"/>
    </source>
</evidence>
<organism evidence="2 3">
    <name type="scientific">Pseudoprimorskyibacter insulae</name>
    <dbReference type="NCBI Taxonomy" id="1695997"/>
    <lineage>
        <taxon>Bacteria</taxon>
        <taxon>Pseudomonadati</taxon>
        <taxon>Pseudomonadota</taxon>
        <taxon>Alphaproteobacteria</taxon>
        <taxon>Rhodobacterales</taxon>
        <taxon>Paracoccaceae</taxon>
        <taxon>Pseudoprimorskyibacter</taxon>
    </lineage>
</organism>
<dbReference type="PANTHER" id="PTHR34075">
    <property type="entry name" value="BLR3430 PROTEIN"/>
    <property type="match status" value="1"/>
</dbReference>
<dbReference type="InterPro" id="IPR002878">
    <property type="entry name" value="ChsH2_C"/>
</dbReference>